<organism evidence="3 4">
    <name type="scientific">Paspalum notatum var. saurae</name>
    <dbReference type="NCBI Taxonomy" id="547442"/>
    <lineage>
        <taxon>Eukaryota</taxon>
        <taxon>Viridiplantae</taxon>
        <taxon>Streptophyta</taxon>
        <taxon>Embryophyta</taxon>
        <taxon>Tracheophyta</taxon>
        <taxon>Spermatophyta</taxon>
        <taxon>Magnoliopsida</taxon>
        <taxon>Liliopsida</taxon>
        <taxon>Poales</taxon>
        <taxon>Poaceae</taxon>
        <taxon>PACMAD clade</taxon>
        <taxon>Panicoideae</taxon>
        <taxon>Andropogonodae</taxon>
        <taxon>Paspaleae</taxon>
        <taxon>Paspalinae</taxon>
        <taxon>Paspalum</taxon>
    </lineage>
</organism>
<dbReference type="Pfam" id="PF13960">
    <property type="entry name" value="DUF4218"/>
    <property type="match status" value="1"/>
</dbReference>
<evidence type="ECO:0000259" key="2">
    <source>
        <dbReference type="Pfam" id="PF13960"/>
    </source>
</evidence>
<dbReference type="PANTHER" id="PTHR48258">
    <property type="entry name" value="DUF4218 DOMAIN-CONTAINING PROTEIN-RELATED"/>
    <property type="match status" value="1"/>
</dbReference>
<protein>
    <recommendedName>
        <fullName evidence="5">Transposase</fullName>
    </recommendedName>
</protein>
<dbReference type="EMBL" id="CP144753">
    <property type="protein sequence ID" value="WVZ94675.1"/>
    <property type="molecule type" value="Genomic_DNA"/>
</dbReference>
<proteinExistence type="predicted"/>
<evidence type="ECO:0000313" key="4">
    <source>
        <dbReference type="Proteomes" id="UP001341281"/>
    </source>
</evidence>
<dbReference type="InterPro" id="IPR025312">
    <property type="entry name" value="DUF4216"/>
</dbReference>
<feature type="domain" description="DUF4218" evidence="2">
    <location>
        <begin position="99"/>
        <end position="169"/>
    </location>
</feature>
<dbReference type="AlphaFoldDB" id="A0AAQ3XDW4"/>
<dbReference type="Proteomes" id="UP001341281">
    <property type="component" value="Chromosome 09"/>
</dbReference>
<reference evidence="3 4" key="1">
    <citation type="submission" date="2024-02" db="EMBL/GenBank/DDBJ databases">
        <title>High-quality chromosome-scale genome assembly of Pensacola bahiagrass (Paspalum notatum Flugge var. saurae).</title>
        <authorList>
            <person name="Vega J.M."/>
            <person name="Podio M."/>
            <person name="Orjuela J."/>
            <person name="Siena L.A."/>
            <person name="Pessino S.C."/>
            <person name="Combes M.C."/>
            <person name="Mariac C."/>
            <person name="Albertini E."/>
            <person name="Pupilli F."/>
            <person name="Ortiz J.P.A."/>
            <person name="Leblanc O."/>
        </authorList>
    </citation>
    <scope>NUCLEOTIDE SEQUENCE [LARGE SCALE GENOMIC DNA]</scope>
    <source>
        <strain evidence="3">R1</strain>
        <tissue evidence="3">Leaf</tissue>
    </source>
</reference>
<dbReference type="PANTHER" id="PTHR48258:SF9">
    <property type="entry name" value="OS01G0348150 PROTEIN"/>
    <property type="match status" value="1"/>
</dbReference>
<sequence length="385" mass="43942">PTFRPSLLKIHLGKFLSKFLLRKASMNKWGVANLGHNGNHGSWVKLYNLSKVFKTDISAVLTVKDGLDPRRLEFKFKAVYVVKLILAHTWLALGFISKTGCDNIMPHLIVHMVDQIRAVGPIYLHEMWAYERFMSTLNRYVLNRAYPEGSMIEAYYTEEVVECCKDYLFDKKGIGLPASRHTGRLSGKGTRGRKTFIDNAYEEVAKIHFSVLHEIEMMTPFVEQHVGIIRAENPERSDSWIMKEHKHRFTSWLMDLNLPEGSTAEEVTLKRLASGLSSRVTTWQAYDINGKIFCTAAKDKKSMCKDSGVRIDAIDDGTGSRVTYSGFIEDIWELDYGSNIQILVFRCQWVRHPQGVQVDNYGLTIVDLAKVGYKNDPWVLAKRVG</sequence>
<evidence type="ECO:0008006" key="5">
    <source>
        <dbReference type="Google" id="ProtNLM"/>
    </source>
</evidence>
<name>A0AAQ3XDW4_PASNO</name>
<keyword evidence="4" id="KW-1185">Reference proteome</keyword>
<dbReference type="InterPro" id="IPR025452">
    <property type="entry name" value="DUF4218"/>
</dbReference>
<dbReference type="Pfam" id="PF13952">
    <property type="entry name" value="DUF4216"/>
    <property type="match status" value="1"/>
</dbReference>
<feature type="non-terminal residue" evidence="3">
    <location>
        <position position="385"/>
    </location>
</feature>
<evidence type="ECO:0000313" key="3">
    <source>
        <dbReference type="EMBL" id="WVZ94675.1"/>
    </source>
</evidence>
<evidence type="ECO:0000259" key="1">
    <source>
        <dbReference type="Pfam" id="PF13952"/>
    </source>
</evidence>
<feature type="domain" description="DUF4216" evidence="1">
    <location>
        <begin position="332"/>
        <end position="382"/>
    </location>
</feature>
<accession>A0AAQ3XDW4</accession>
<gene>
    <name evidence="3" type="ORF">U9M48_040540</name>
</gene>